<comment type="subcellular location">
    <subcellularLocation>
        <location evidence="1">Cell membrane</location>
        <topology evidence="1">Multi-pass membrane protein</topology>
    </subcellularLocation>
</comment>
<gene>
    <name evidence="9" type="ordered locus">S70_20700</name>
</gene>
<dbReference type="OrthoDB" id="9805563at2"/>
<dbReference type="Proteomes" id="UP000005012">
    <property type="component" value="Chromosome"/>
</dbReference>
<feature type="transmembrane region" description="Helical" evidence="8">
    <location>
        <begin position="249"/>
        <end position="267"/>
    </location>
</feature>
<evidence type="ECO:0000256" key="2">
    <source>
        <dbReference type="ARBA" id="ARBA00010145"/>
    </source>
</evidence>
<evidence type="ECO:0000256" key="6">
    <source>
        <dbReference type="ARBA" id="ARBA00022989"/>
    </source>
</evidence>
<protein>
    <submittedName>
        <fullName evidence="9">Efflux protein</fullName>
    </submittedName>
</protein>
<evidence type="ECO:0000313" key="9">
    <source>
        <dbReference type="EMBL" id="AFH95920.1"/>
    </source>
</evidence>
<feature type="transmembrane region" description="Helical" evidence="8">
    <location>
        <begin position="164"/>
        <end position="185"/>
    </location>
</feature>
<accession>A0A140NTC6</accession>
<proteinExistence type="inferred from homology"/>
<dbReference type="Gene3D" id="1.20.1530.20">
    <property type="match status" value="1"/>
</dbReference>
<dbReference type="KEGG" id="psi:S70_20700"/>
<dbReference type="InterPro" id="IPR038770">
    <property type="entry name" value="Na+/solute_symporter_sf"/>
</dbReference>
<evidence type="ECO:0000256" key="8">
    <source>
        <dbReference type="SAM" id="Phobius"/>
    </source>
</evidence>
<dbReference type="PATRIC" id="fig|1157951.4.peg.4158"/>
<dbReference type="PANTHER" id="PTHR36838:SF4">
    <property type="entry name" value="AUXIN EFFLUX CARRIER FAMILY PROTEIN"/>
    <property type="match status" value="1"/>
</dbReference>
<keyword evidence="4" id="KW-1003">Cell membrane</keyword>
<dbReference type="Pfam" id="PF03547">
    <property type="entry name" value="Mem_trans"/>
    <property type="match status" value="1"/>
</dbReference>
<feature type="transmembrane region" description="Helical" evidence="8">
    <location>
        <begin position="225"/>
        <end position="243"/>
    </location>
</feature>
<evidence type="ECO:0000256" key="3">
    <source>
        <dbReference type="ARBA" id="ARBA00022448"/>
    </source>
</evidence>
<evidence type="ECO:0000313" key="10">
    <source>
        <dbReference type="Proteomes" id="UP000005012"/>
    </source>
</evidence>
<dbReference type="GO" id="GO:0055085">
    <property type="term" value="P:transmembrane transport"/>
    <property type="evidence" value="ECO:0007669"/>
    <property type="project" value="InterPro"/>
</dbReference>
<dbReference type="AlphaFoldDB" id="A0A140NTC6"/>
<evidence type="ECO:0000256" key="5">
    <source>
        <dbReference type="ARBA" id="ARBA00022692"/>
    </source>
</evidence>
<dbReference type="PANTHER" id="PTHR36838">
    <property type="entry name" value="AUXIN EFFLUX CARRIER FAMILY PROTEIN"/>
    <property type="match status" value="1"/>
</dbReference>
<dbReference type="EMBL" id="CP003488">
    <property type="protein sequence ID" value="AFH95920.1"/>
    <property type="molecule type" value="Genomic_DNA"/>
</dbReference>
<keyword evidence="5 8" id="KW-0812">Transmembrane</keyword>
<reference evidence="9 10" key="1">
    <citation type="journal article" date="2012" name="J. Bacteriol.">
        <title>Complete Genome Sequence of Providencia stuartii Clinical Isolate MRSN 2154.</title>
        <authorList>
            <person name="Clifford R.J."/>
            <person name="Hang J."/>
            <person name="Riley M.C."/>
            <person name="Onmus-Leone F."/>
            <person name="Kuschner R.A."/>
            <person name="Lesho E.P."/>
            <person name="Waterman P.E."/>
        </authorList>
    </citation>
    <scope>NUCLEOTIDE SEQUENCE [LARGE SCALE GENOMIC DNA]</scope>
    <source>
        <strain evidence="9 10">MRSN 2154</strain>
    </source>
</reference>
<feature type="transmembrane region" description="Helical" evidence="8">
    <location>
        <begin position="38"/>
        <end position="57"/>
    </location>
</feature>
<organism evidence="9 10">
    <name type="scientific">Providencia stuartii (strain MRSN 2154)</name>
    <dbReference type="NCBI Taxonomy" id="1157951"/>
    <lineage>
        <taxon>Bacteria</taxon>
        <taxon>Pseudomonadati</taxon>
        <taxon>Pseudomonadota</taxon>
        <taxon>Gammaproteobacteria</taxon>
        <taxon>Enterobacterales</taxon>
        <taxon>Morganellaceae</taxon>
        <taxon>Providencia</taxon>
    </lineage>
</organism>
<dbReference type="HOGENOM" id="CLU_056175_3_1_6"/>
<feature type="transmembrane region" description="Helical" evidence="8">
    <location>
        <begin position="122"/>
        <end position="144"/>
    </location>
</feature>
<name>A0A140NTC6_PROSM</name>
<dbReference type="RefSeq" id="WP_004919713.1">
    <property type="nucleotide sequence ID" value="NC_017731.1"/>
</dbReference>
<keyword evidence="7 8" id="KW-0472">Membrane</keyword>
<feature type="transmembrane region" description="Helical" evidence="8">
    <location>
        <begin position="279"/>
        <end position="301"/>
    </location>
</feature>
<feature type="transmembrane region" description="Helical" evidence="8">
    <location>
        <begin position="64"/>
        <end position="87"/>
    </location>
</feature>
<dbReference type="GO" id="GO:0005886">
    <property type="term" value="C:plasma membrane"/>
    <property type="evidence" value="ECO:0007669"/>
    <property type="project" value="UniProtKB-SubCell"/>
</dbReference>
<comment type="similarity">
    <text evidence="2">Belongs to the auxin efflux carrier (TC 2.A.69) family.</text>
</comment>
<dbReference type="GeneID" id="93519349"/>
<keyword evidence="6 8" id="KW-1133">Transmembrane helix</keyword>
<feature type="transmembrane region" description="Helical" evidence="8">
    <location>
        <begin position="191"/>
        <end position="213"/>
    </location>
</feature>
<evidence type="ECO:0000256" key="4">
    <source>
        <dbReference type="ARBA" id="ARBA00022475"/>
    </source>
</evidence>
<dbReference type="InterPro" id="IPR004776">
    <property type="entry name" value="Mem_transp_PIN-like"/>
</dbReference>
<evidence type="ECO:0000256" key="1">
    <source>
        <dbReference type="ARBA" id="ARBA00004651"/>
    </source>
</evidence>
<keyword evidence="3" id="KW-0813">Transport</keyword>
<evidence type="ECO:0000256" key="7">
    <source>
        <dbReference type="ARBA" id="ARBA00023136"/>
    </source>
</evidence>
<sequence>MEQILLVLWPLFALIAMGFILRRSSLFSVDFWPSAEKLNYFILFPALLINSLASAPLDSPKLPYLAGAIFFVLIISSVLVLIFKLLFKMPIPRFGAHIQGITRFNTYLGLAIIADLFGTDGIAIAAVIMAILVPSCNVIAVLALTAGSKVSIKQLFLPIIKNPLILSCIIGILLNLSPIGLPFGSGQLLKLLAAASLPLGLICIGAALQTSTLRKEFKPLMTSTLLRLLAMPVLALLTAKLFSLPEFETALFVIFFAIPTAPTAYILTRQLNGDSQLMAGIITLQTVIAVVTLPFILTQIIH</sequence>
<reference evidence="10" key="2">
    <citation type="submission" date="2012-04" db="EMBL/GenBank/DDBJ databases">
        <title>Complete genome sequence of Providencia stuartii clinical isolate MRSN 2154.</title>
        <authorList>
            <person name="Clifford R.J."/>
            <person name="Hang J."/>
            <person name="Riley M.C."/>
            <person name="Onmus-Leone F."/>
            <person name="Kuschner R.A."/>
            <person name="Lesho E.P."/>
            <person name="Waterman P.E."/>
        </authorList>
    </citation>
    <scope>NUCLEOTIDE SEQUENCE [LARGE SCALE GENOMIC DNA]</scope>
    <source>
        <strain evidence="10">MRSN 2154</strain>
    </source>
</reference>